<name>A0A370GUH0_9NOCA</name>
<proteinExistence type="predicted"/>
<gene>
    <name evidence="6" type="ORF">DFR68_11295</name>
</gene>
<sequence length="398" mass="42373">MVGAGLGGLCLAQGLRRAGIGVAVYERDAAAAVRAQGHRLHIDARGRRALSATLPPHLFALLAAVAGRPAMTANGFDHRLRPTGVFALDDPVPSPGTAEHLLPAHTVVDRQVLRRILLAGLDDVVHFGRRCVGYDSDADTVRVRFADGSTAQGSVLVAADGIGSVIRAQRLPDARVVDSGTRLIYGRVPLTPELRRELPPEMFSVFNSVIDPDRRFVGVAPVQYREPPRAAAARSAPEVALEPAEDTLAVMFGRRLDRLGLSDGELRAATDVGLRELVLEQLTGWHPLVTRIVEGWTPASIYPITVRSSVPVLPWQSSNVTLLGDAIHAMSPAAGAGANMALRDAAALAEALTEVADGRPLLDAVREYERAMADEGFRMVRRSAANGTQALGAEPLPD</sequence>
<dbReference type="GO" id="GO:0071949">
    <property type="term" value="F:FAD binding"/>
    <property type="evidence" value="ECO:0007669"/>
    <property type="project" value="InterPro"/>
</dbReference>
<dbReference type="Pfam" id="PF01494">
    <property type="entry name" value="FAD_binding_3"/>
    <property type="match status" value="1"/>
</dbReference>
<keyword evidence="2" id="KW-0274">FAD</keyword>
<dbReference type="InterPro" id="IPR036188">
    <property type="entry name" value="FAD/NAD-bd_sf"/>
</dbReference>
<protein>
    <submittedName>
        <fullName evidence="6">2-polyprenyl-6-methoxyphenol hydroxylase-like FAD-dependent oxidoreductase</fullName>
    </submittedName>
</protein>
<evidence type="ECO:0000256" key="2">
    <source>
        <dbReference type="ARBA" id="ARBA00022827"/>
    </source>
</evidence>
<dbReference type="SUPFAM" id="SSF51905">
    <property type="entry name" value="FAD/NAD(P)-binding domain"/>
    <property type="match status" value="1"/>
</dbReference>
<evidence type="ECO:0000256" key="1">
    <source>
        <dbReference type="ARBA" id="ARBA00022630"/>
    </source>
</evidence>
<evidence type="ECO:0000256" key="3">
    <source>
        <dbReference type="ARBA" id="ARBA00023002"/>
    </source>
</evidence>
<evidence type="ECO:0000313" key="6">
    <source>
        <dbReference type="EMBL" id="RDI46194.1"/>
    </source>
</evidence>
<dbReference type="PANTHER" id="PTHR47178">
    <property type="entry name" value="MONOOXYGENASE, FAD-BINDING"/>
    <property type="match status" value="1"/>
</dbReference>
<dbReference type="EMBL" id="QQAZ01000012">
    <property type="protein sequence ID" value="RDI46194.1"/>
    <property type="molecule type" value="Genomic_DNA"/>
</dbReference>
<feature type="domain" description="FAD-binding" evidence="5">
    <location>
        <begin position="313"/>
        <end position="380"/>
    </location>
</feature>
<dbReference type="Pfam" id="PF13450">
    <property type="entry name" value="NAD_binding_8"/>
    <property type="match status" value="1"/>
</dbReference>
<dbReference type="GO" id="GO:0004497">
    <property type="term" value="F:monooxygenase activity"/>
    <property type="evidence" value="ECO:0007669"/>
    <property type="project" value="UniProtKB-KW"/>
</dbReference>
<keyword evidence="4" id="KW-0503">Monooxygenase</keyword>
<dbReference type="STRING" id="1210089.GCA_001613165_03391"/>
<evidence type="ECO:0000259" key="5">
    <source>
        <dbReference type="Pfam" id="PF01494"/>
    </source>
</evidence>
<comment type="caution">
    <text evidence="6">The sequence shown here is derived from an EMBL/GenBank/DDBJ whole genome shotgun (WGS) entry which is preliminary data.</text>
</comment>
<organism evidence="6 7">
    <name type="scientific">Nocardia mexicana</name>
    <dbReference type="NCBI Taxonomy" id="279262"/>
    <lineage>
        <taxon>Bacteria</taxon>
        <taxon>Bacillati</taxon>
        <taxon>Actinomycetota</taxon>
        <taxon>Actinomycetes</taxon>
        <taxon>Mycobacteriales</taxon>
        <taxon>Nocardiaceae</taxon>
        <taxon>Nocardia</taxon>
    </lineage>
</organism>
<dbReference type="InterPro" id="IPR002938">
    <property type="entry name" value="FAD-bd"/>
</dbReference>
<dbReference type="Proteomes" id="UP000255355">
    <property type="component" value="Unassembled WGS sequence"/>
</dbReference>
<evidence type="ECO:0000313" key="7">
    <source>
        <dbReference type="Proteomes" id="UP000255355"/>
    </source>
</evidence>
<dbReference type="AlphaFoldDB" id="A0A370GUH0"/>
<evidence type="ECO:0000256" key="4">
    <source>
        <dbReference type="ARBA" id="ARBA00023033"/>
    </source>
</evidence>
<dbReference type="PANTHER" id="PTHR47178:SF6">
    <property type="entry name" value="FAD-BINDING DOMAIN-CONTAINING PROTEIN"/>
    <property type="match status" value="1"/>
</dbReference>
<keyword evidence="3" id="KW-0560">Oxidoreductase</keyword>
<keyword evidence="7" id="KW-1185">Reference proteome</keyword>
<accession>A0A370GUH0</accession>
<reference evidence="6 7" key="1">
    <citation type="submission" date="2018-07" db="EMBL/GenBank/DDBJ databases">
        <title>Genomic Encyclopedia of Type Strains, Phase IV (KMG-IV): sequencing the most valuable type-strain genomes for metagenomic binning, comparative biology and taxonomic classification.</title>
        <authorList>
            <person name="Goeker M."/>
        </authorList>
    </citation>
    <scope>NUCLEOTIDE SEQUENCE [LARGE SCALE GENOMIC DNA]</scope>
    <source>
        <strain evidence="6 7">DSM 44952</strain>
    </source>
</reference>
<keyword evidence="1" id="KW-0285">Flavoprotein</keyword>
<dbReference type="Gene3D" id="3.50.50.60">
    <property type="entry name" value="FAD/NAD(P)-binding domain"/>
    <property type="match status" value="1"/>
</dbReference>